<accession>A0AAN1JGJ3</accession>
<evidence type="ECO:0000313" key="4">
    <source>
        <dbReference type="Proteomes" id="UP000236649"/>
    </source>
</evidence>
<dbReference type="GO" id="GO:0016491">
    <property type="term" value="F:oxidoreductase activity"/>
    <property type="evidence" value="ECO:0007669"/>
    <property type="project" value="InterPro"/>
</dbReference>
<organism evidence="1 4">
    <name type="scientific">Paraburkholderia hospita</name>
    <dbReference type="NCBI Taxonomy" id="169430"/>
    <lineage>
        <taxon>Bacteria</taxon>
        <taxon>Pseudomonadati</taxon>
        <taxon>Pseudomonadota</taxon>
        <taxon>Betaproteobacteria</taxon>
        <taxon>Burkholderiales</taxon>
        <taxon>Burkholderiaceae</taxon>
        <taxon>Paraburkholderia</taxon>
    </lineage>
</organism>
<reference evidence="1 4" key="2">
    <citation type="submission" date="2018-01" db="EMBL/GenBank/DDBJ databases">
        <title>Species boundaries and ecological features among Paraburkholderia terrae DSMZ17804T, P. hospita DSMZ17164T and P. caribensis DSMZ13236T.</title>
        <authorList>
            <person name="Pratama A.A."/>
        </authorList>
    </citation>
    <scope>NUCLEOTIDE SEQUENCE [LARGE SCALE GENOMIC DNA]</scope>
    <source>
        <strain evidence="1 4">DSM 17164</strain>
    </source>
</reference>
<dbReference type="Proteomes" id="UP000236649">
    <property type="component" value="Chromosome 3"/>
</dbReference>
<sequence length="239" mass="27756">MQFSYLVTFHHPDPSARISDEDWQRVRACVDKTPALSRARLYTPSAAKDYYTDDGPSPLFAMQLDFERLADLESAICPGGHLQRLASDAYPSLDACTVEQQVMARRPFPVLDPHAQVPVGALPCQFLVHYPGRAENFDEWLDYYLSHHPQIMKHFEGVREIEIFTRVDWVDAMPWKRVHYMQRNKLMFDSAEAITRAMNSPVRHQMRADFEKFPPFEGSNIHHPMWAETLYPPKRPVEP</sequence>
<dbReference type="Gene3D" id="3.30.70.100">
    <property type="match status" value="1"/>
</dbReference>
<dbReference type="AlphaFoldDB" id="A0AAN1JGJ3"/>
<dbReference type="InterPro" id="IPR009799">
    <property type="entry name" value="EthD_dom"/>
</dbReference>
<dbReference type="SUPFAM" id="SSF54909">
    <property type="entry name" value="Dimeric alpha+beta barrel"/>
    <property type="match status" value="1"/>
</dbReference>
<dbReference type="NCBIfam" id="TIGR02118">
    <property type="entry name" value="EthD family reductase"/>
    <property type="match status" value="1"/>
</dbReference>
<dbReference type="Proteomes" id="UP000004980">
    <property type="component" value="Unassembled WGS sequence"/>
</dbReference>
<dbReference type="GeneID" id="55533600"/>
<proteinExistence type="predicted"/>
<evidence type="ECO:0000313" key="3">
    <source>
        <dbReference type="Proteomes" id="UP000004980"/>
    </source>
</evidence>
<evidence type="ECO:0000313" key="2">
    <source>
        <dbReference type="EMBL" id="EIM99150.1"/>
    </source>
</evidence>
<dbReference type="EMBL" id="AKAU01000108">
    <property type="protein sequence ID" value="EIM99150.1"/>
    <property type="molecule type" value="Genomic_DNA"/>
</dbReference>
<dbReference type="InterPro" id="IPR011008">
    <property type="entry name" value="Dimeric_a/b-barrel"/>
</dbReference>
<dbReference type="EMBL" id="CP026107">
    <property type="protein sequence ID" value="AUT73640.1"/>
    <property type="molecule type" value="Genomic_DNA"/>
</dbReference>
<evidence type="ECO:0000313" key="1">
    <source>
        <dbReference type="EMBL" id="AUT73640.1"/>
    </source>
</evidence>
<dbReference type="RefSeq" id="WP_007584846.1">
    <property type="nucleotide sequence ID" value="NZ_AKAU01000108.1"/>
</dbReference>
<reference evidence="2 3" key="1">
    <citation type="journal article" date="2012" name="J. Bacteriol.">
        <title>Draft Genome Sequence of the Soil Bacterium Burkholderia terrae Strain BS001, Which Interacts with Fungal Surface Structures.</title>
        <authorList>
            <person name="Nazir R."/>
            <person name="Hansen M.A."/>
            <person name="Sorensen S."/>
            <person name="van Elsas J.D."/>
        </authorList>
    </citation>
    <scope>NUCLEOTIDE SEQUENCE [LARGE SCALE GENOMIC DNA]</scope>
    <source>
        <strain evidence="2 3">BS001</strain>
    </source>
</reference>
<name>A0AAN1JGJ3_9BURK</name>
<keyword evidence="3" id="KW-1185">Reference proteome</keyword>
<gene>
    <name evidence="1" type="ORF">C2L64_35440</name>
    <name evidence="2" type="ORF">WQE_22291</name>
</gene>
<protein>
    <submittedName>
        <fullName evidence="1">EthD family reductase</fullName>
    </submittedName>
</protein>
<dbReference type="KEGG" id="phs:C2L64_35440"/>